<keyword evidence="3" id="KW-0964">Secreted</keyword>
<reference evidence="5" key="1">
    <citation type="submission" date="2023-10" db="EMBL/GenBank/DDBJ databases">
        <authorList>
            <person name="Domelevo Entfellner J.-B."/>
        </authorList>
    </citation>
    <scope>NUCLEOTIDE SEQUENCE</scope>
</reference>
<dbReference type="Pfam" id="PF00450">
    <property type="entry name" value="Peptidase_S10"/>
    <property type="match status" value="1"/>
</dbReference>
<evidence type="ECO:0000313" key="5">
    <source>
        <dbReference type="EMBL" id="CAJ1939585.1"/>
    </source>
</evidence>
<keyword evidence="4" id="KW-0121">Carboxypeptidase</keyword>
<dbReference type="GO" id="GO:0006508">
    <property type="term" value="P:proteolysis"/>
    <property type="evidence" value="ECO:0007669"/>
    <property type="project" value="UniProtKB-KW"/>
</dbReference>
<dbReference type="PRINTS" id="PR00724">
    <property type="entry name" value="CRBOXYPTASEC"/>
</dbReference>
<evidence type="ECO:0000256" key="1">
    <source>
        <dbReference type="ARBA" id="ARBA00004613"/>
    </source>
</evidence>
<dbReference type="AlphaFoldDB" id="A0AA86STX3"/>
<dbReference type="GO" id="GO:0004185">
    <property type="term" value="F:serine-type carboxypeptidase activity"/>
    <property type="evidence" value="ECO:0007669"/>
    <property type="project" value="UniProtKB-UniRule"/>
</dbReference>
<evidence type="ECO:0000256" key="4">
    <source>
        <dbReference type="RuleBase" id="RU361156"/>
    </source>
</evidence>
<dbReference type="EC" id="3.4.16.-" evidence="4"/>
<evidence type="ECO:0000313" key="6">
    <source>
        <dbReference type="Proteomes" id="UP001189624"/>
    </source>
</evidence>
<dbReference type="PANTHER" id="PTHR11802:SF454">
    <property type="entry name" value="SERINE CARBOXYPEPTIDASE-LIKE 50"/>
    <property type="match status" value="1"/>
</dbReference>
<proteinExistence type="inferred from homology"/>
<comment type="similarity">
    <text evidence="2 4">Belongs to the peptidase S10 family.</text>
</comment>
<protein>
    <recommendedName>
        <fullName evidence="4">Carboxypeptidase</fullName>
        <ecNumber evidence="4">3.4.16.-</ecNumber>
    </recommendedName>
</protein>
<dbReference type="InterPro" id="IPR029058">
    <property type="entry name" value="AB_hydrolase_fold"/>
</dbReference>
<keyword evidence="4" id="KW-0378">Hydrolase</keyword>
<evidence type="ECO:0000256" key="3">
    <source>
        <dbReference type="ARBA" id="ARBA00022525"/>
    </source>
</evidence>
<dbReference type="Gramene" id="rna-AYBTSS11_LOCUS9217">
    <property type="protein sequence ID" value="CAJ1939585.1"/>
    <property type="gene ID" value="gene-AYBTSS11_LOCUS9217"/>
</dbReference>
<dbReference type="GO" id="GO:0005576">
    <property type="term" value="C:extracellular region"/>
    <property type="evidence" value="ECO:0007669"/>
    <property type="project" value="UniProtKB-SubCell"/>
</dbReference>
<keyword evidence="4" id="KW-0732">Signal</keyword>
<keyword evidence="6" id="KW-1185">Reference proteome</keyword>
<dbReference type="PROSITE" id="PS00131">
    <property type="entry name" value="CARBOXYPEPT_SER_SER"/>
    <property type="match status" value="1"/>
</dbReference>
<dbReference type="EMBL" id="OY731400">
    <property type="protein sequence ID" value="CAJ1939585.1"/>
    <property type="molecule type" value="Genomic_DNA"/>
</dbReference>
<dbReference type="PANTHER" id="PTHR11802">
    <property type="entry name" value="SERINE PROTEASE FAMILY S10 SERINE CARBOXYPEPTIDASE"/>
    <property type="match status" value="1"/>
</dbReference>
<dbReference type="InterPro" id="IPR001563">
    <property type="entry name" value="Peptidase_S10"/>
</dbReference>
<feature type="chain" id="PRO_5041518498" description="Carboxypeptidase" evidence="4">
    <location>
        <begin position="25"/>
        <end position="283"/>
    </location>
</feature>
<accession>A0AA86STX3</accession>
<dbReference type="Proteomes" id="UP001189624">
    <property type="component" value="Chromosome 3"/>
</dbReference>
<sequence>MASTISFSLLFLSFTFFHFPLFSSQSTHPFPKETLPSKYGYLPIIPTSTSAIFYAFYEAQNSTLPLSQTSLLIWLQGGPGTSSMFGNFYELGPWLVTQSLTLEPNHGAWNRICGLLFLHSPIGTGFSVASTPEEIPKDINGVAKHLFAAITRFVQLDPVFKHRPIYIAGESYAGKYIPTIGYYILEKNANLEASERVNLAGVAIGNGMIDPETESATHAVHAYYAGFINERQKNELEKAQLKAVGLTQMKNWNEAADARGKVMEMLQNMTGLATLLDYTRKAQ</sequence>
<keyword evidence="4" id="KW-0645">Protease</keyword>
<dbReference type="Gene3D" id="3.40.50.1820">
    <property type="entry name" value="alpha/beta hydrolase"/>
    <property type="match status" value="1"/>
</dbReference>
<organism evidence="5 6">
    <name type="scientific">Sphenostylis stenocarpa</name>
    <dbReference type="NCBI Taxonomy" id="92480"/>
    <lineage>
        <taxon>Eukaryota</taxon>
        <taxon>Viridiplantae</taxon>
        <taxon>Streptophyta</taxon>
        <taxon>Embryophyta</taxon>
        <taxon>Tracheophyta</taxon>
        <taxon>Spermatophyta</taxon>
        <taxon>Magnoliopsida</taxon>
        <taxon>eudicotyledons</taxon>
        <taxon>Gunneridae</taxon>
        <taxon>Pentapetalae</taxon>
        <taxon>rosids</taxon>
        <taxon>fabids</taxon>
        <taxon>Fabales</taxon>
        <taxon>Fabaceae</taxon>
        <taxon>Papilionoideae</taxon>
        <taxon>50 kb inversion clade</taxon>
        <taxon>NPAAA clade</taxon>
        <taxon>indigoferoid/millettioid clade</taxon>
        <taxon>Phaseoleae</taxon>
        <taxon>Sphenostylis</taxon>
    </lineage>
</organism>
<comment type="subcellular location">
    <subcellularLocation>
        <location evidence="1">Secreted</location>
    </subcellularLocation>
</comment>
<name>A0AA86STX3_9FABA</name>
<evidence type="ECO:0000256" key="2">
    <source>
        <dbReference type="ARBA" id="ARBA00009431"/>
    </source>
</evidence>
<dbReference type="InterPro" id="IPR018202">
    <property type="entry name" value="Ser_caboxypep_ser_AS"/>
</dbReference>
<gene>
    <name evidence="5" type="ORF">AYBTSS11_LOCUS9217</name>
</gene>
<feature type="signal peptide" evidence="4">
    <location>
        <begin position="1"/>
        <end position="24"/>
    </location>
</feature>
<dbReference type="SUPFAM" id="SSF53474">
    <property type="entry name" value="alpha/beta-Hydrolases"/>
    <property type="match status" value="1"/>
</dbReference>